<dbReference type="OrthoDB" id="5377714at2"/>
<name>A0A5D0U8E5_9ACTN</name>
<evidence type="ECO:0000313" key="2">
    <source>
        <dbReference type="Proteomes" id="UP000322634"/>
    </source>
</evidence>
<evidence type="ECO:0008006" key="3">
    <source>
        <dbReference type="Google" id="ProtNLM"/>
    </source>
</evidence>
<dbReference type="AlphaFoldDB" id="A0A5D0U8E5"/>
<evidence type="ECO:0000313" key="1">
    <source>
        <dbReference type="EMBL" id="TYC14357.1"/>
    </source>
</evidence>
<gene>
    <name evidence="1" type="ORF">FXF65_15965</name>
</gene>
<dbReference type="Gene3D" id="1.25.40.10">
    <property type="entry name" value="Tetratricopeptide repeat domain"/>
    <property type="match status" value="1"/>
</dbReference>
<dbReference type="RefSeq" id="WP_148350747.1">
    <property type="nucleotide sequence ID" value="NZ_JBHSBF010000036.1"/>
</dbReference>
<reference evidence="1 2" key="1">
    <citation type="submission" date="2019-08" db="EMBL/GenBank/DDBJ databases">
        <title>Actinomadura sp. nov. CYP1-5 isolated from mountain soil.</title>
        <authorList>
            <person name="Songsumanus A."/>
            <person name="Kuncharoen N."/>
            <person name="Kudo T."/>
            <person name="Yuki M."/>
            <person name="Igarashi Y."/>
            <person name="Tanasupawat S."/>
        </authorList>
    </citation>
    <scope>NUCLEOTIDE SEQUENCE [LARGE SCALE GENOMIC DNA]</scope>
    <source>
        <strain evidence="1 2">GKU157</strain>
    </source>
</reference>
<dbReference type="EMBL" id="VSFF01000006">
    <property type="protein sequence ID" value="TYC14357.1"/>
    <property type="molecule type" value="Genomic_DNA"/>
</dbReference>
<proteinExistence type="predicted"/>
<dbReference type="InterPro" id="IPR011990">
    <property type="entry name" value="TPR-like_helical_dom_sf"/>
</dbReference>
<keyword evidence="2" id="KW-1185">Reference proteome</keyword>
<protein>
    <recommendedName>
        <fullName evidence="3">Tetratricopeptide repeat protein</fullName>
    </recommendedName>
</protein>
<accession>A0A5D0U8E5</accession>
<dbReference type="Proteomes" id="UP000322634">
    <property type="component" value="Unassembled WGS sequence"/>
</dbReference>
<comment type="caution">
    <text evidence="1">The sequence shown here is derived from an EMBL/GenBank/DDBJ whole genome shotgun (WGS) entry which is preliminary data.</text>
</comment>
<organism evidence="1 2">
    <name type="scientific">Actinomadura syzygii</name>
    <dbReference type="NCBI Taxonomy" id="1427538"/>
    <lineage>
        <taxon>Bacteria</taxon>
        <taxon>Bacillati</taxon>
        <taxon>Actinomycetota</taxon>
        <taxon>Actinomycetes</taxon>
        <taxon>Streptosporangiales</taxon>
        <taxon>Thermomonosporaceae</taxon>
        <taxon>Actinomadura</taxon>
    </lineage>
</organism>
<sequence>MVRAGYGISRSVGVEVDVNVGPAAAYEGLRRALDALREAGATFDHIEAVRGPEWAELFPGAAGGTDRPSLTEIALAPSERRLHRESEQVFRVLSTAAAALCGGCSQVGRPLVLHGVGGADLPSLRGFMRAAEHARTVPGEIDVVAHAPEQVRAPLGPAADLRAERARCLRGMGLPVDEADLRAVLPTSADVPTSREGELYARAVDSEGNSTDRLAAALAYCRATFFSANWEGSAVVASAALTLAEGFPDAGVPGLLEQARNADEQPEAIEFEPGSLETAADLRAFLYKVLGVQATFRGRQDEALTYFRAMREGKGRLLPELRAQSHLYCALTFSKRLDRVDAAIGELRDGFAVVPSRDGEPDSVRRERGWLHNLRGLTHFARGELRAALDQEKLALACVEGLADPSSVHLRINLLSNVSVLQEKAGRLQQAARTWDRFNRAAGSSNTAFVKHHAYRAAGLALLCGDRGTALEELDRSLVCAQEFGDDFHECEIRLELGGLHVGAGESGSGLAQFTAAAAAAARLGDPYRMALAKAGQAVCVNSPPGEEVARLAVLSLANPGKARRLSQSVSSSDQDVRALLPTPRTKLNRPFDLVNFQERS</sequence>
<dbReference type="SUPFAM" id="SSF48452">
    <property type="entry name" value="TPR-like"/>
    <property type="match status" value="1"/>
</dbReference>